<comment type="pathway">
    <text evidence="1 6">Carbohydrate biosynthesis; dTDP-L-rhamnose biosynthesis.</text>
</comment>
<dbReference type="CDD" id="cd05254">
    <property type="entry name" value="dTDP_HR_like_SDR_e"/>
    <property type="match status" value="1"/>
</dbReference>
<proteinExistence type="inferred from homology"/>
<keyword evidence="6" id="KW-0521">NADP</keyword>
<dbReference type="Proteomes" id="UP000594042">
    <property type="component" value="Chromosome"/>
</dbReference>
<dbReference type="KEGG" id="copr:Cop2CBH44_12710"/>
<dbReference type="UniPathway" id="UPA00124"/>
<dbReference type="Pfam" id="PF04321">
    <property type="entry name" value="RmlD_sub_bind"/>
    <property type="match status" value="1"/>
</dbReference>
<dbReference type="GO" id="GO:0005829">
    <property type="term" value="C:cytosol"/>
    <property type="evidence" value="ECO:0007669"/>
    <property type="project" value="TreeGrafter"/>
</dbReference>
<dbReference type="GO" id="GO:0008831">
    <property type="term" value="F:dTDP-4-dehydrorhamnose reductase activity"/>
    <property type="evidence" value="ECO:0007669"/>
    <property type="project" value="UniProtKB-EC"/>
</dbReference>
<dbReference type="GO" id="GO:0019305">
    <property type="term" value="P:dTDP-rhamnose biosynthetic process"/>
    <property type="evidence" value="ECO:0007669"/>
    <property type="project" value="UniProtKB-UniPathway"/>
</dbReference>
<evidence type="ECO:0000313" key="9">
    <source>
        <dbReference type="Proteomes" id="UP000594042"/>
    </source>
</evidence>
<dbReference type="PANTHER" id="PTHR10491">
    <property type="entry name" value="DTDP-4-DEHYDRORHAMNOSE REDUCTASE"/>
    <property type="match status" value="1"/>
</dbReference>
<organism evidence="8 9">
    <name type="scientific">Coprobacter secundus subsp. similis</name>
    <dbReference type="NCBI Taxonomy" id="2751153"/>
    <lineage>
        <taxon>Bacteria</taxon>
        <taxon>Pseudomonadati</taxon>
        <taxon>Bacteroidota</taxon>
        <taxon>Bacteroidia</taxon>
        <taxon>Bacteroidales</taxon>
        <taxon>Barnesiellaceae</taxon>
        <taxon>Coprobacter</taxon>
    </lineage>
</organism>
<comment type="function">
    <text evidence="6">Catalyzes the reduction of dTDP-6-deoxy-L-lyxo-4-hexulose to yield dTDP-L-rhamnose.</text>
</comment>
<evidence type="ECO:0000313" key="8">
    <source>
        <dbReference type="EMBL" id="BCI62918.1"/>
    </source>
</evidence>
<evidence type="ECO:0000256" key="1">
    <source>
        <dbReference type="ARBA" id="ARBA00004781"/>
    </source>
</evidence>
<dbReference type="EC" id="1.1.1.133" evidence="3 6"/>
<evidence type="ECO:0000256" key="4">
    <source>
        <dbReference type="ARBA" id="ARBA00017099"/>
    </source>
</evidence>
<dbReference type="Gene3D" id="3.40.50.720">
    <property type="entry name" value="NAD(P)-binding Rossmann-like Domain"/>
    <property type="match status" value="1"/>
</dbReference>
<dbReference type="SUPFAM" id="SSF51735">
    <property type="entry name" value="NAD(P)-binding Rossmann-fold domains"/>
    <property type="match status" value="1"/>
</dbReference>
<dbReference type="NCBIfam" id="TIGR01214">
    <property type="entry name" value="rmlD"/>
    <property type="match status" value="1"/>
</dbReference>
<evidence type="ECO:0000256" key="3">
    <source>
        <dbReference type="ARBA" id="ARBA00012929"/>
    </source>
</evidence>
<evidence type="ECO:0000256" key="6">
    <source>
        <dbReference type="RuleBase" id="RU364082"/>
    </source>
</evidence>
<dbReference type="PANTHER" id="PTHR10491:SF4">
    <property type="entry name" value="METHIONINE ADENOSYLTRANSFERASE 2 SUBUNIT BETA"/>
    <property type="match status" value="1"/>
</dbReference>
<dbReference type="InterPro" id="IPR029903">
    <property type="entry name" value="RmlD-like-bd"/>
</dbReference>
<dbReference type="InterPro" id="IPR005913">
    <property type="entry name" value="dTDP_dehydrorham_reduct"/>
</dbReference>
<dbReference type="Gene3D" id="3.90.25.10">
    <property type="entry name" value="UDP-galactose 4-epimerase, domain 1"/>
    <property type="match status" value="1"/>
</dbReference>
<evidence type="ECO:0000259" key="7">
    <source>
        <dbReference type="Pfam" id="PF04321"/>
    </source>
</evidence>
<dbReference type="InterPro" id="IPR036291">
    <property type="entry name" value="NAD(P)-bd_dom_sf"/>
</dbReference>
<keyword evidence="6" id="KW-0560">Oxidoreductase</keyword>
<name>A0A7G1HXI1_9BACT</name>
<gene>
    <name evidence="8" type="ORF">Cop2CBH44_12710</name>
</gene>
<comment type="catalytic activity">
    <reaction evidence="5">
        <text>dTDP-beta-L-rhamnose + NADP(+) = dTDP-4-dehydro-beta-L-rhamnose + NADPH + H(+)</text>
        <dbReference type="Rhea" id="RHEA:21796"/>
        <dbReference type="ChEBI" id="CHEBI:15378"/>
        <dbReference type="ChEBI" id="CHEBI:57510"/>
        <dbReference type="ChEBI" id="CHEBI:57783"/>
        <dbReference type="ChEBI" id="CHEBI:58349"/>
        <dbReference type="ChEBI" id="CHEBI:62830"/>
        <dbReference type="EC" id="1.1.1.133"/>
    </reaction>
</comment>
<dbReference type="AlphaFoldDB" id="A0A7G1HXI1"/>
<keyword evidence="9" id="KW-1185">Reference proteome</keyword>
<reference evidence="9" key="1">
    <citation type="submission" date="2020-07" db="EMBL/GenBank/DDBJ databases">
        <title>Complete genome sequencing of Coprobacter sp. strain 2CBH44.</title>
        <authorList>
            <person name="Sakamoto M."/>
            <person name="Murakami T."/>
            <person name="Mori H."/>
        </authorList>
    </citation>
    <scope>NUCLEOTIDE SEQUENCE [LARGE SCALE GENOMIC DNA]</scope>
    <source>
        <strain evidence="9">2CBH44</strain>
    </source>
</reference>
<dbReference type="RefSeq" id="WP_021931455.1">
    <property type="nucleotide sequence ID" value="NZ_AP023322.1"/>
</dbReference>
<protein>
    <recommendedName>
        <fullName evidence="4 6">dTDP-4-dehydrorhamnose reductase</fullName>
        <ecNumber evidence="3 6">1.1.1.133</ecNumber>
    </recommendedName>
</protein>
<dbReference type="EMBL" id="AP023322">
    <property type="protein sequence ID" value="BCI62918.1"/>
    <property type="molecule type" value="Genomic_DNA"/>
</dbReference>
<sequence length="286" mass="32092">MSTILVTGANGQLGNEMRDLSKIHLVHNFLFTDIDALDITDAQAVLSFVSDNKVDYIVNCAAYTAVDKAEDDILSCRKINALAVQNLAKAASINGVRMIHISTDYVYDGCGYRPYEEDDQVAPVSVYGKTKLEGEKLLLDACYQSVVLRTSWLYSSYGNNFVKTMLRLGEEKEQISVVFDQIGTPTYAADLAQAIMKIIDSPEFVPGIYNFSDEGVCSWFDFAVSVHRIAGISKCKVLPIESREYPAKAVRPFYSVMNKKKIKKTYKFDIPHWEESLKKCITILMK</sequence>
<evidence type="ECO:0000256" key="5">
    <source>
        <dbReference type="ARBA" id="ARBA00048200"/>
    </source>
</evidence>
<accession>A0A7G1HXI1</accession>
<comment type="similarity">
    <text evidence="2 6">Belongs to the dTDP-4-dehydrorhamnose reductase family.</text>
</comment>
<evidence type="ECO:0000256" key="2">
    <source>
        <dbReference type="ARBA" id="ARBA00010944"/>
    </source>
</evidence>
<feature type="domain" description="RmlD-like substrate binding" evidence="7">
    <location>
        <begin position="3"/>
        <end position="282"/>
    </location>
</feature>